<keyword evidence="12" id="KW-0479">Metal-binding</keyword>
<evidence type="ECO:0000256" key="8">
    <source>
        <dbReference type="ARBA" id="ARBA00022485"/>
    </source>
</evidence>
<evidence type="ECO:0000256" key="11">
    <source>
        <dbReference type="ARBA" id="ARBA00022692"/>
    </source>
</evidence>
<dbReference type="InterPro" id="IPR004358">
    <property type="entry name" value="Sig_transdc_His_kin-like_C"/>
</dbReference>
<protein>
    <recommendedName>
        <fullName evidence="6">Oxygen sensor histidine kinase NreB</fullName>
        <ecNumber evidence="5">2.7.13.3</ecNumber>
    </recommendedName>
    <alternativeName>
        <fullName evidence="20">Nitrogen regulation protein B</fullName>
    </alternativeName>
</protein>
<evidence type="ECO:0000256" key="2">
    <source>
        <dbReference type="ARBA" id="ARBA00001966"/>
    </source>
</evidence>
<dbReference type="InterPro" id="IPR017944">
    <property type="entry name" value="KaiA/RbsU_helical_domain_sf"/>
</dbReference>
<reference evidence="22 23" key="1">
    <citation type="journal article" date="2019" name="Nat. Microbiol.">
        <title>Mediterranean grassland soil C-N compound turnover is dependent on rainfall and depth, and is mediated by genomically divergent microorganisms.</title>
        <authorList>
            <person name="Diamond S."/>
            <person name="Andeer P.F."/>
            <person name="Li Z."/>
            <person name="Crits-Christoph A."/>
            <person name="Burstein D."/>
            <person name="Anantharaman K."/>
            <person name="Lane K.R."/>
            <person name="Thomas B.C."/>
            <person name="Pan C."/>
            <person name="Northen T.R."/>
            <person name="Banfield J.F."/>
        </authorList>
    </citation>
    <scope>NUCLEOTIDE SEQUENCE [LARGE SCALE GENOMIC DNA]</scope>
    <source>
        <strain evidence="22">WS_2</strain>
    </source>
</reference>
<dbReference type="InterPro" id="IPR050482">
    <property type="entry name" value="Sensor_HK_TwoCompSys"/>
</dbReference>
<keyword evidence="17" id="KW-0411">Iron-sulfur</keyword>
<dbReference type="Pfam" id="PF07730">
    <property type="entry name" value="HisKA_3"/>
    <property type="match status" value="1"/>
</dbReference>
<evidence type="ECO:0000256" key="15">
    <source>
        <dbReference type="ARBA" id="ARBA00023004"/>
    </source>
</evidence>
<sequence>MTTETLSLEQRCADALRQHLAAGDEATLLEAYEFGRSALAEGLGVLDMALILWRTALSARHQIGEDPRLAARAQGFLLESISPFEMAHRGAREAGDALRKLDQRREEHVRRIARDLHDRAGQLLATVFFALDGLREHLKPGGDESVARLTELLHAVEDEIRRVAHELRPVVLDDLGLLPALRFLAEGLSKRSGLSITVTGSTEGRLPMRIETELYRAVQEALTNVARHSHASRVLIEVRCTTREVRCRVRDDGRGFDPAAPPASGRQGLGLRGVREGLAPLGGTVEIHSGAGKGTDVRIRIPLEVIHEHAGSDRR</sequence>
<organism evidence="22 23">
    <name type="scientific">Eiseniibacteriota bacterium</name>
    <dbReference type="NCBI Taxonomy" id="2212470"/>
    <lineage>
        <taxon>Bacteria</taxon>
        <taxon>Candidatus Eiseniibacteriota</taxon>
    </lineage>
</organism>
<dbReference type="InterPro" id="IPR036890">
    <property type="entry name" value="HATPase_C_sf"/>
</dbReference>
<comment type="caution">
    <text evidence="22">The sequence shown here is derived from an EMBL/GenBank/DDBJ whole genome shotgun (WGS) entry which is preliminary data.</text>
</comment>
<comment type="function">
    <text evidence="19">Member of the two-component regulatory system NreB/NreC involved in the control of dissimilatory nitrate/nitrite reduction in response to oxygen. NreB functions as a direct oxygen sensor histidine kinase which is autophosphorylated, in the absence of oxygen, probably at the conserved histidine residue, and transfers its phosphate group probably to a conserved aspartate residue of NreC. NreB/NreC activates the expression of the nitrate (narGHJI) and nitrite (nir) reductase operons, as well as the putative nitrate transporter gene narT.</text>
</comment>
<keyword evidence="9" id="KW-0963">Cytoplasm</keyword>
<evidence type="ECO:0000256" key="1">
    <source>
        <dbReference type="ARBA" id="ARBA00000085"/>
    </source>
</evidence>
<dbReference type="PROSITE" id="PS50109">
    <property type="entry name" value="HIS_KIN"/>
    <property type="match status" value="1"/>
</dbReference>
<evidence type="ECO:0000256" key="9">
    <source>
        <dbReference type="ARBA" id="ARBA00022490"/>
    </source>
</evidence>
<comment type="catalytic activity">
    <reaction evidence="1">
        <text>ATP + protein L-histidine = ADP + protein N-phospho-L-histidine.</text>
        <dbReference type="EC" id="2.7.13.3"/>
    </reaction>
</comment>
<dbReference type="Proteomes" id="UP000317716">
    <property type="component" value="Unassembled WGS sequence"/>
</dbReference>
<evidence type="ECO:0000256" key="7">
    <source>
        <dbReference type="ARBA" id="ARBA00022475"/>
    </source>
</evidence>
<evidence type="ECO:0000313" key="22">
    <source>
        <dbReference type="EMBL" id="TMQ55453.1"/>
    </source>
</evidence>
<keyword evidence="13" id="KW-0418">Kinase</keyword>
<evidence type="ECO:0000256" key="12">
    <source>
        <dbReference type="ARBA" id="ARBA00022723"/>
    </source>
</evidence>
<dbReference type="EC" id="2.7.13.3" evidence="5"/>
<dbReference type="CDD" id="cd16917">
    <property type="entry name" value="HATPase_UhpB-NarQ-NarX-like"/>
    <property type="match status" value="1"/>
</dbReference>
<evidence type="ECO:0000259" key="21">
    <source>
        <dbReference type="PROSITE" id="PS50109"/>
    </source>
</evidence>
<keyword evidence="15" id="KW-0408">Iron</keyword>
<comment type="cofactor">
    <cofactor evidence="2">
        <name>[4Fe-4S] cluster</name>
        <dbReference type="ChEBI" id="CHEBI:49883"/>
    </cofactor>
</comment>
<dbReference type="GO" id="GO:0005886">
    <property type="term" value="C:plasma membrane"/>
    <property type="evidence" value="ECO:0007669"/>
    <property type="project" value="UniProtKB-SubCell"/>
</dbReference>
<keyword evidence="18" id="KW-0472">Membrane</keyword>
<dbReference type="GO" id="GO:0000155">
    <property type="term" value="F:phosphorelay sensor kinase activity"/>
    <property type="evidence" value="ECO:0007669"/>
    <property type="project" value="InterPro"/>
</dbReference>
<dbReference type="GO" id="GO:0005737">
    <property type="term" value="C:cytoplasm"/>
    <property type="evidence" value="ECO:0007669"/>
    <property type="project" value="UniProtKB-SubCell"/>
</dbReference>
<feature type="domain" description="Histidine kinase" evidence="21">
    <location>
        <begin position="115"/>
        <end position="305"/>
    </location>
</feature>
<dbReference type="InterPro" id="IPR003594">
    <property type="entry name" value="HATPase_dom"/>
</dbReference>
<keyword evidence="7" id="KW-1003">Cell membrane</keyword>
<dbReference type="AlphaFoldDB" id="A0A538SVP6"/>
<dbReference type="Gene3D" id="1.20.5.1930">
    <property type="match status" value="1"/>
</dbReference>
<keyword evidence="16" id="KW-0902">Two-component regulatory system</keyword>
<dbReference type="SMART" id="SM00387">
    <property type="entry name" value="HATPase_c"/>
    <property type="match status" value="1"/>
</dbReference>
<evidence type="ECO:0000256" key="16">
    <source>
        <dbReference type="ARBA" id="ARBA00023012"/>
    </source>
</evidence>
<evidence type="ECO:0000256" key="14">
    <source>
        <dbReference type="ARBA" id="ARBA00022989"/>
    </source>
</evidence>
<dbReference type="GO" id="GO:0046983">
    <property type="term" value="F:protein dimerization activity"/>
    <property type="evidence" value="ECO:0007669"/>
    <property type="project" value="InterPro"/>
</dbReference>
<proteinExistence type="predicted"/>
<dbReference type="PRINTS" id="PR00344">
    <property type="entry name" value="BCTRLSENSOR"/>
</dbReference>
<evidence type="ECO:0000256" key="17">
    <source>
        <dbReference type="ARBA" id="ARBA00023014"/>
    </source>
</evidence>
<evidence type="ECO:0000256" key="6">
    <source>
        <dbReference type="ARBA" id="ARBA00017322"/>
    </source>
</evidence>
<dbReference type="InterPro" id="IPR011712">
    <property type="entry name" value="Sig_transdc_His_kin_sub3_dim/P"/>
</dbReference>
<evidence type="ECO:0000256" key="19">
    <source>
        <dbReference type="ARBA" id="ARBA00024827"/>
    </source>
</evidence>
<evidence type="ECO:0000256" key="4">
    <source>
        <dbReference type="ARBA" id="ARBA00004651"/>
    </source>
</evidence>
<dbReference type="PANTHER" id="PTHR24421:SF37">
    <property type="entry name" value="SENSOR HISTIDINE KINASE NARS"/>
    <property type="match status" value="1"/>
</dbReference>
<dbReference type="GO" id="GO:0046872">
    <property type="term" value="F:metal ion binding"/>
    <property type="evidence" value="ECO:0007669"/>
    <property type="project" value="UniProtKB-KW"/>
</dbReference>
<dbReference type="PANTHER" id="PTHR24421">
    <property type="entry name" value="NITRATE/NITRITE SENSOR PROTEIN NARX-RELATED"/>
    <property type="match status" value="1"/>
</dbReference>
<keyword evidence="8" id="KW-0004">4Fe-4S</keyword>
<gene>
    <name evidence="22" type="ORF">E6K72_06345</name>
</gene>
<dbReference type="GO" id="GO:0051539">
    <property type="term" value="F:4 iron, 4 sulfur cluster binding"/>
    <property type="evidence" value="ECO:0007669"/>
    <property type="project" value="UniProtKB-KW"/>
</dbReference>
<keyword evidence="10" id="KW-0808">Transferase</keyword>
<evidence type="ECO:0000256" key="3">
    <source>
        <dbReference type="ARBA" id="ARBA00004496"/>
    </source>
</evidence>
<evidence type="ECO:0000256" key="13">
    <source>
        <dbReference type="ARBA" id="ARBA00022777"/>
    </source>
</evidence>
<dbReference type="EMBL" id="VBOS01000214">
    <property type="protein sequence ID" value="TMQ55453.1"/>
    <property type="molecule type" value="Genomic_DNA"/>
</dbReference>
<keyword evidence="14" id="KW-1133">Transmembrane helix</keyword>
<keyword evidence="11" id="KW-0812">Transmembrane</keyword>
<evidence type="ECO:0000256" key="10">
    <source>
        <dbReference type="ARBA" id="ARBA00022679"/>
    </source>
</evidence>
<name>A0A538SVP6_UNCEI</name>
<evidence type="ECO:0000256" key="20">
    <source>
        <dbReference type="ARBA" id="ARBA00030800"/>
    </source>
</evidence>
<dbReference type="InterPro" id="IPR005467">
    <property type="entry name" value="His_kinase_dom"/>
</dbReference>
<comment type="subcellular location">
    <subcellularLocation>
        <location evidence="4">Cell membrane</location>
        <topology evidence="4">Multi-pass membrane protein</topology>
    </subcellularLocation>
    <subcellularLocation>
        <location evidence="3">Cytoplasm</location>
    </subcellularLocation>
</comment>
<dbReference type="Gene3D" id="1.10.1240.30">
    <property type="entry name" value="KaiA/RbsU domain"/>
    <property type="match status" value="1"/>
</dbReference>
<accession>A0A538SVP6</accession>
<dbReference type="Gene3D" id="3.30.565.10">
    <property type="entry name" value="Histidine kinase-like ATPase, C-terminal domain"/>
    <property type="match status" value="1"/>
</dbReference>
<dbReference type="SUPFAM" id="SSF55874">
    <property type="entry name" value="ATPase domain of HSP90 chaperone/DNA topoisomerase II/histidine kinase"/>
    <property type="match status" value="1"/>
</dbReference>
<evidence type="ECO:0000256" key="5">
    <source>
        <dbReference type="ARBA" id="ARBA00012438"/>
    </source>
</evidence>
<evidence type="ECO:0000256" key="18">
    <source>
        <dbReference type="ARBA" id="ARBA00023136"/>
    </source>
</evidence>
<evidence type="ECO:0000313" key="23">
    <source>
        <dbReference type="Proteomes" id="UP000317716"/>
    </source>
</evidence>
<dbReference type="Pfam" id="PF02518">
    <property type="entry name" value="HATPase_c"/>
    <property type="match status" value="1"/>
</dbReference>